<dbReference type="GO" id="GO:0046872">
    <property type="term" value="F:metal ion binding"/>
    <property type="evidence" value="ECO:0007669"/>
    <property type="project" value="UniProtKB-KW"/>
</dbReference>
<dbReference type="Pfam" id="PF06733">
    <property type="entry name" value="DEAD_2"/>
    <property type="match status" value="1"/>
</dbReference>
<dbReference type="FunFam" id="3.40.50.300:FF:001968">
    <property type="entry name" value="ATP-dependent DNA helicase CHL1"/>
    <property type="match status" value="1"/>
</dbReference>
<dbReference type="eggNOG" id="KOG1133">
    <property type="taxonomic scope" value="Eukaryota"/>
</dbReference>
<dbReference type="STRING" id="1071382.H2AQ22"/>
<dbReference type="OrthoDB" id="267079at2759"/>
<dbReference type="SUPFAM" id="SSF52540">
    <property type="entry name" value="P-loop containing nucleoside triphosphate hydrolases"/>
    <property type="match status" value="2"/>
</dbReference>
<proteinExistence type="inferred from homology"/>
<evidence type="ECO:0000256" key="13">
    <source>
        <dbReference type="ARBA" id="ARBA00023125"/>
    </source>
</evidence>
<dbReference type="Pfam" id="PF13307">
    <property type="entry name" value="Helicase_C_2"/>
    <property type="match status" value="1"/>
</dbReference>
<dbReference type="SMART" id="SM00491">
    <property type="entry name" value="HELICc2"/>
    <property type="match status" value="1"/>
</dbReference>
<dbReference type="InterPro" id="IPR027417">
    <property type="entry name" value="P-loop_NTPase"/>
</dbReference>
<dbReference type="Gene3D" id="3.40.50.300">
    <property type="entry name" value="P-loop containing nucleotide triphosphate hydrolases"/>
    <property type="match status" value="3"/>
</dbReference>
<dbReference type="RefSeq" id="XP_003955607.1">
    <property type="nucleotide sequence ID" value="XM_003955558.1"/>
</dbReference>
<evidence type="ECO:0000256" key="22">
    <source>
        <dbReference type="ARBA" id="ARBA00048954"/>
    </source>
</evidence>
<dbReference type="EC" id="5.6.2.3" evidence="18"/>
<dbReference type="SMART" id="SM00488">
    <property type="entry name" value="DEXDc2"/>
    <property type="match status" value="1"/>
</dbReference>
<keyword evidence="10" id="KW-0067">ATP-binding</keyword>
<dbReference type="GO" id="GO:0035861">
    <property type="term" value="C:site of double-strand break"/>
    <property type="evidence" value="ECO:0007669"/>
    <property type="project" value="EnsemblFungi"/>
</dbReference>
<dbReference type="GO" id="GO:0051536">
    <property type="term" value="F:iron-sulfur cluster binding"/>
    <property type="evidence" value="ECO:0007669"/>
    <property type="project" value="UniProtKB-KW"/>
</dbReference>
<dbReference type="GO" id="GO:0007064">
    <property type="term" value="P:mitotic sister chromatid cohesion"/>
    <property type="evidence" value="ECO:0007669"/>
    <property type="project" value="EnsemblFungi"/>
</dbReference>
<evidence type="ECO:0000256" key="17">
    <source>
        <dbReference type="ARBA" id="ARBA00029709"/>
    </source>
</evidence>
<evidence type="ECO:0000313" key="26">
    <source>
        <dbReference type="Proteomes" id="UP000005220"/>
    </source>
</evidence>
<sequence length="809" mass="92511">MSGGESESRGNFNHPFKPYDIQLELMQCIYDTLSDKTKKIAILESPTGTGKTLSLICSTITWLRENKSNFLVQDSSNDSDFSDDEDWVNETYKTSVLKDKLVLLNDYERHLSDLKLNTKINEVISIQEKKKRRKKVQVEIEDKELLPDPYESDSSSSSSKAKLNDEIKELLSKIDRKTAKSNDSNIFVNASLNPVKIYFASRTHSQLNQFASQLRLPTFPSSFDKNLVPSERIKYLPLGSKKQLCIEPSVKKWKTLEAINDACSELRHSKDGCPYYTNTTEWHQSLANNTFRDNIFAKVHDIEDLVSLGETLHICPYYASRDHLDGVEIVTLPYQYLLSEQTRRIMNLDLQNSIVIIDEAHNLIDTINSIHSNEVSLAELKICNKGLQLYLNNFKKRLNPGNRVNILKLIKLINVFIEFITKKFTKPGIKIDINDIMTGTNTDVLNIHKLSKYIQTSRIAYKIDTYLVRIKDKLDPTLIINSKSQPLLFKVSSFLSSLNNPSSEGQFFFEKGPAMKYMLLEPNKQFESIVNGSLKVILAGGTMEPVSDFYDNLFPQIPKNEAVKFSCDHIIPDSNLNTFIVDRESNFEFTFGKRTDAQLINADLYNFITKLSQNVPKNGGIIVFLPSYQYLKTVIDNWKQNGTFDKLNQIRKIFYESKDNEDPLSKYIECVQDGSVLFAVVGGKLSEGINFQDNLCRALVMVGLPFPNVFSGELTIKRAHIEEKTIRNGGTQKEAKEATKEFLENICMKAVNQCVGRAIRHANDYSNIYLLDKRYNNDNIRDKLSNWVKRRIQKDNSVDAIMNATRSFL</sequence>
<keyword evidence="13" id="KW-0238">DNA-binding</keyword>
<dbReference type="InterPro" id="IPR006555">
    <property type="entry name" value="ATP-dep_Helicase_C"/>
</dbReference>
<dbReference type="GO" id="GO:0043139">
    <property type="term" value="F:5'-3' DNA helicase activity"/>
    <property type="evidence" value="ECO:0007669"/>
    <property type="project" value="UniProtKB-EC"/>
</dbReference>
<evidence type="ECO:0000313" key="25">
    <source>
        <dbReference type="EMBL" id="CCF56472.1"/>
    </source>
</evidence>
<dbReference type="PROSITE" id="PS51193">
    <property type="entry name" value="HELICASE_ATP_BIND_2"/>
    <property type="match status" value="1"/>
</dbReference>
<dbReference type="HOGENOM" id="CLU_006515_2_0_1"/>
<feature type="coiled-coil region" evidence="23">
    <location>
        <begin position="126"/>
        <end position="180"/>
    </location>
</feature>
<comment type="function">
    <text evidence="21">ATP-dependent DNA helicase important for chromosome transmission and normal cell cycle progression in G(2)/M. May have a role in changing DNA topology to allow the loading of proteins involved in maintaining sister chromatid cohesion in the vicinity of the centromeres. Has a specific role in chromosome segregation during meiosis II.</text>
</comment>
<dbReference type="FunCoup" id="H2AQ22">
    <property type="interactions" value="1051"/>
</dbReference>
<dbReference type="GeneID" id="13882775"/>
<keyword evidence="23" id="KW-0175">Coiled coil</keyword>
<protein>
    <recommendedName>
        <fullName evidence="5">ATP-dependent DNA helicase CHL1</fullName>
        <ecNumber evidence="18">5.6.2.3</ecNumber>
    </recommendedName>
    <alternativeName>
        <fullName evidence="4">ATP-dependent DNA helicase chl1</fullName>
    </alternativeName>
    <alternativeName>
        <fullName evidence="17">Chromosome loss protein 1</fullName>
    </alternativeName>
    <alternativeName>
        <fullName evidence="19 20">DNA 5'-3' helicase CHL1</fullName>
    </alternativeName>
</protein>
<comment type="cofactor">
    <cofactor evidence="1">
        <name>[4Fe-4S] cluster</name>
        <dbReference type="ChEBI" id="CHEBI:49883"/>
    </cofactor>
</comment>
<keyword evidence="26" id="KW-1185">Reference proteome</keyword>
<dbReference type="InterPro" id="IPR002464">
    <property type="entry name" value="DNA/RNA_helicase_DEAH_CS"/>
</dbReference>
<dbReference type="InterPro" id="IPR010614">
    <property type="entry name" value="RAD3-like_helicase_DEAD"/>
</dbReference>
<evidence type="ECO:0000256" key="6">
    <source>
        <dbReference type="ARBA" id="ARBA00022723"/>
    </source>
</evidence>
<keyword evidence="16" id="KW-0131">Cell cycle</keyword>
<evidence type="ECO:0000256" key="7">
    <source>
        <dbReference type="ARBA" id="ARBA00022741"/>
    </source>
</evidence>
<evidence type="ECO:0000256" key="20">
    <source>
        <dbReference type="ARBA" id="ARBA00045008"/>
    </source>
</evidence>
<dbReference type="InParanoid" id="H2AQ22"/>
<reference evidence="25 26" key="1">
    <citation type="journal article" date="2011" name="Proc. Natl. Acad. Sci. U.S.A.">
        <title>Evolutionary erosion of yeast sex chromosomes by mating-type switching accidents.</title>
        <authorList>
            <person name="Gordon J.L."/>
            <person name="Armisen D."/>
            <person name="Proux-Wera E."/>
            <person name="Oheigeartaigh S.S."/>
            <person name="Byrne K.P."/>
            <person name="Wolfe K.H."/>
        </authorList>
    </citation>
    <scope>NUCLEOTIDE SEQUENCE [LARGE SCALE GENOMIC DNA]</scope>
    <source>
        <strain evidence="26">ATCC 22294 / BCRC 22015 / CBS 2517 / CECT 1963 / NBRC 1671 / NRRL Y-8276</strain>
    </source>
</reference>
<dbReference type="FunFam" id="3.40.50.300:FF:001372">
    <property type="entry name" value="ATP-dependent DNA helicase chl1"/>
    <property type="match status" value="1"/>
</dbReference>
<evidence type="ECO:0000256" key="1">
    <source>
        <dbReference type="ARBA" id="ARBA00001966"/>
    </source>
</evidence>
<evidence type="ECO:0000256" key="15">
    <source>
        <dbReference type="ARBA" id="ARBA00023242"/>
    </source>
</evidence>
<dbReference type="PROSITE" id="PS00690">
    <property type="entry name" value="DEAH_ATP_HELICASE"/>
    <property type="match status" value="1"/>
</dbReference>
<dbReference type="InterPro" id="IPR014013">
    <property type="entry name" value="Helic_SF1/SF2_ATP-bd_DinG/Rad3"/>
</dbReference>
<evidence type="ECO:0000256" key="3">
    <source>
        <dbReference type="ARBA" id="ARBA00008435"/>
    </source>
</evidence>
<evidence type="ECO:0000259" key="24">
    <source>
        <dbReference type="PROSITE" id="PS51193"/>
    </source>
</evidence>
<dbReference type="InterPro" id="IPR013020">
    <property type="entry name" value="Rad3/Chl1-like"/>
</dbReference>
<dbReference type="GO" id="GO:0003677">
    <property type="term" value="F:DNA binding"/>
    <property type="evidence" value="ECO:0007669"/>
    <property type="project" value="UniProtKB-KW"/>
</dbReference>
<evidence type="ECO:0000256" key="2">
    <source>
        <dbReference type="ARBA" id="ARBA00004123"/>
    </source>
</evidence>
<dbReference type="GO" id="GO:0031571">
    <property type="term" value="P:mitotic G1 DNA damage checkpoint signaling"/>
    <property type="evidence" value="ECO:0007669"/>
    <property type="project" value="EnsemblFungi"/>
</dbReference>
<evidence type="ECO:0000256" key="10">
    <source>
        <dbReference type="ARBA" id="ARBA00022840"/>
    </source>
</evidence>
<evidence type="ECO:0000256" key="23">
    <source>
        <dbReference type="SAM" id="Coils"/>
    </source>
</evidence>
<name>H2AQ22_KAZAF</name>
<dbReference type="InterPro" id="IPR006554">
    <property type="entry name" value="Helicase-like_DEXD_c2"/>
</dbReference>
<keyword evidence="9" id="KW-0347">Helicase</keyword>
<comment type="similarity">
    <text evidence="3">Belongs to the DEAD box helicase family. DEAH subfamily. DDX11/CHL1 sub-subfamily.</text>
</comment>
<evidence type="ECO:0000256" key="18">
    <source>
        <dbReference type="ARBA" id="ARBA00044969"/>
    </source>
</evidence>
<evidence type="ECO:0000256" key="12">
    <source>
        <dbReference type="ARBA" id="ARBA00023014"/>
    </source>
</evidence>
<keyword evidence="12" id="KW-0411">Iron-sulfur</keyword>
<dbReference type="NCBIfam" id="TIGR00604">
    <property type="entry name" value="rad3"/>
    <property type="match status" value="2"/>
</dbReference>
<evidence type="ECO:0000256" key="19">
    <source>
        <dbReference type="ARBA" id="ARBA00044998"/>
    </source>
</evidence>
<dbReference type="GO" id="GO:0005524">
    <property type="term" value="F:ATP binding"/>
    <property type="evidence" value="ECO:0007669"/>
    <property type="project" value="UniProtKB-KW"/>
</dbReference>
<feature type="domain" description="Helicase ATP-binding" evidence="24">
    <location>
        <begin position="8"/>
        <end position="414"/>
    </location>
</feature>
<evidence type="ECO:0000256" key="8">
    <source>
        <dbReference type="ARBA" id="ARBA00022801"/>
    </source>
</evidence>
<dbReference type="AlphaFoldDB" id="H2AQ22"/>
<evidence type="ECO:0000256" key="9">
    <source>
        <dbReference type="ARBA" id="ARBA00022806"/>
    </source>
</evidence>
<dbReference type="PANTHER" id="PTHR11472:SF41">
    <property type="entry name" value="ATP-DEPENDENT DNA HELICASE DDX11-RELATED"/>
    <property type="match status" value="1"/>
</dbReference>
<comment type="catalytic activity">
    <reaction evidence="22">
        <text>ATP + H2O = ADP + phosphate + H(+)</text>
        <dbReference type="Rhea" id="RHEA:13065"/>
        <dbReference type="ChEBI" id="CHEBI:15377"/>
        <dbReference type="ChEBI" id="CHEBI:15378"/>
        <dbReference type="ChEBI" id="CHEBI:30616"/>
        <dbReference type="ChEBI" id="CHEBI:43474"/>
        <dbReference type="ChEBI" id="CHEBI:456216"/>
        <dbReference type="EC" id="5.6.2.3"/>
    </reaction>
</comment>
<organism evidence="25 26">
    <name type="scientific">Kazachstania africana (strain ATCC 22294 / BCRC 22015 / CBS 2517 / CECT 1963 / NBRC 1671 / NRRL Y-8276)</name>
    <name type="common">Yeast</name>
    <name type="synonym">Kluyveromyces africanus</name>
    <dbReference type="NCBI Taxonomy" id="1071382"/>
    <lineage>
        <taxon>Eukaryota</taxon>
        <taxon>Fungi</taxon>
        <taxon>Dikarya</taxon>
        <taxon>Ascomycota</taxon>
        <taxon>Saccharomycotina</taxon>
        <taxon>Saccharomycetes</taxon>
        <taxon>Saccharomycetales</taxon>
        <taxon>Saccharomycetaceae</taxon>
        <taxon>Kazachstania</taxon>
    </lineage>
</organism>
<dbReference type="KEGG" id="kaf:KAFR_0B01730"/>
<dbReference type="GO" id="GO:0036297">
    <property type="term" value="P:interstrand cross-link repair"/>
    <property type="evidence" value="ECO:0007669"/>
    <property type="project" value="EnsemblFungi"/>
</dbReference>
<evidence type="ECO:0000256" key="11">
    <source>
        <dbReference type="ARBA" id="ARBA00023004"/>
    </source>
</evidence>
<dbReference type="EMBL" id="HE650822">
    <property type="protein sequence ID" value="CCF56472.1"/>
    <property type="molecule type" value="Genomic_DNA"/>
</dbReference>
<evidence type="ECO:0000256" key="5">
    <source>
        <dbReference type="ARBA" id="ARBA00017386"/>
    </source>
</evidence>
<accession>H2AQ22</accession>
<keyword evidence="7" id="KW-0547">Nucleotide-binding</keyword>
<dbReference type="Proteomes" id="UP000005220">
    <property type="component" value="Chromosome 2"/>
</dbReference>
<keyword evidence="15" id="KW-0539">Nucleus</keyword>
<evidence type="ECO:0000256" key="4">
    <source>
        <dbReference type="ARBA" id="ARBA00016387"/>
    </source>
</evidence>
<dbReference type="GO" id="GO:0034085">
    <property type="term" value="P:establishment of sister chromatid cohesion"/>
    <property type="evidence" value="ECO:0007669"/>
    <property type="project" value="EnsemblFungi"/>
</dbReference>
<evidence type="ECO:0000256" key="16">
    <source>
        <dbReference type="ARBA" id="ARBA00023306"/>
    </source>
</evidence>
<keyword evidence="6" id="KW-0479">Metal-binding</keyword>
<dbReference type="GO" id="GO:0045005">
    <property type="term" value="P:DNA-templated DNA replication maintenance of fidelity"/>
    <property type="evidence" value="ECO:0007669"/>
    <property type="project" value="EnsemblFungi"/>
</dbReference>
<comment type="subcellular location">
    <subcellularLocation>
        <location evidence="2">Nucleus</location>
    </subcellularLocation>
</comment>
<dbReference type="GO" id="GO:0005634">
    <property type="term" value="C:nucleus"/>
    <property type="evidence" value="ECO:0007669"/>
    <property type="project" value="UniProtKB-SubCell"/>
</dbReference>
<keyword evidence="14" id="KW-0413">Isomerase</keyword>
<dbReference type="PANTHER" id="PTHR11472">
    <property type="entry name" value="DNA REPAIR DEAD HELICASE RAD3/XP-D SUBFAMILY MEMBER"/>
    <property type="match status" value="1"/>
</dbReference>
<keyword evidence="8" id="KW-0378">Hydrolase</keyword>
<dbReference type="GO" id="GO:0000785">
    <property type="term" value="C:chromatin"/>
    <property type="evidence" value="ECO:0007669"/>
    <property type="project" value="EnsemblFungi"/>
</dbReference>
<dbReference type="GO" id="GO:0016818">
    <property type="term" value="F:hydrolase activity, acting on acid anhydrides, in phosphorus-containing anhydrides"/>
    <property type="evidence" value="ECO:0007669"/>
    <property type="project" value="InterPro"/>
</dbReference>
<gene>
    <name evidence="25" type="primary">KAFR0B01730</name>
    <name evidence="25" type="ORF">KAFR_0B01730</name>
</gene>
<keyword evidence="11" id="KW-0408">Iron</keyword>
<evidence type="ECO:0000256" key="21">
    <source>
        <dbReference type="ARBA" id="ARBA00045702"/>
    </source>
</evidence>
<evidence type="ECO:0000256" key="14">
    <source>
        <dbReference type="ARBA" id="ARBA00023235"/>
    </source>
</evidence>
<dbReference type="InterPro" id="IPR045028">
    <property type="entry name" value="DinG/Rad3-like"/>
</dbReference>